<dbReference type="InterPro" id="IPR002223">
    <property type="entry name" value="Kunitz_BPTI"/>
</dbReference>
<evidence type="ECO:0000256" key="5">
    <source>
        <dbReference type="ARBA" id="ARBA00023157"/>
    </source>
</evidence>
<dbReference type="Pfam" id="PF02822">
    <property type="entry name" value="Antistasin"/>
    <property type="match status" value="1"/>
</dbReference>
<protein>
    <submittedName>
        <fullName evidence="13">Four-domain proteases inhibitor-like</fullName>
    </submittedName>
</protein>
<dbReference type="PROSITE" id="PS51252">
    <property type="entry name" value="ANTISTASIN"/>
    <property type="match status" value="1"/>
</dbReference>
<dbReference type="CDD" id="cd00109">
    <property type="entry name" value="Kunitz-type"/>
    <property type="match status" value="1"/>
</dbReference>
<comment type="similarity">
    <text evidence="2">Belongs to the venom Kunitz-type family. Sea anemone type 2 potassium channel toxin subfamily.</text>
</comment>
<dbReference type="InterPro" id="IPR004094">
    <property type="entry name" value="Antistasin-like"/>
</dbReference>
<sequence length="354" mass="38886">MKMNSLLYLSLCLSAMFVCVLSLSCMSCDQVKCKTPTCKSGVGFKDMCGCCDTCAKTEQQHCGGPWNMNGICDKGLSCVVRRKNGKVIPDRGIGLFSGKCEPNKCAGKSCHIHQTCTVIDETAVCECPRHCKSIDEPVCGLTNGIEYENECQLRKYECKLGKEIGFKKGPCKRCSMGGKPYKFGEKITKGRCESCTCYHGSWTCKNICAAPEPLVQLAGEGARCDISGKKILCDPGMVCQPKPNQSKASPFGICTLEKTTDSLPTPPRLPCPLRKCRPCKYGYIVDDNGCQTCECRTKKSACVLPKQTGPCLAYIPRYYYNPKVGKCMKFIYGGCQPNANNFKTRKACERKCLV</sequence>
<comment type="subcellular location">
    <subcellularLocation>
        <location evidence="1">Nematocyst</location>
    </subcellularLocation>
</comment>
<feature type="domain" description="IGFBP N-terminal" evidence="10">
    <location>
        <begin position="21"/>
        <end position="103"/>
    </location>
</feature>
<dbReference type="Pfam" id="PF00219">
    <property type="entry name" value="IGFBP"/>
    <property type="match status" value="1"/>
</dbReference>
<dbReference type="CDD" id="cd00104">
    <property type="entry name" value="KAZAL_FS"/>
    <property type="match status" value="1"/>
</dbReference>
<organism evidence="12 13">
    <name type="scientific">Actinia tenebrosa</name>
    <name type="common">Australian red waratah sea anemone</name>
    <dbReference type="NCBI Taxonomy" id="6105"/>
    <lineage>
        <taxon>Eukaryota</taxon>
        <taxon>Metazoa</taxon>
        <taxon>Cnidaria</taxon>
        <taxon>Anthozoa</taxon>
        <taxon>Hexacorallia</taxon>
        <taxon>Actiniaria</taxon>
        <taxon>Actiniidae</taxon>
        <taxon>Actinia</taxon>
    </lineage>
</organism>
<dbReference type="InterPro" id="IPR020901">
    <property type="entry name" value="Prtase_inh_Kunz-CS"/>
</dbReference>
<dbReference type="InterPro" id="IPR011061">
    <property type="entry name" value="Hirudin/antistatin"/>
</dbReference>
<evidence type="ECO:0000256" key="7">
    <source>
        <dbReference type="SAM" id="SignalP"/>
    </source>
</evidence>
<keyword evidence="4" id="KW-0722">Serine protease inhibitor</keyword>
<keyword evidence="6" id="KW-0166">Nematocyst</keyword>
<dbReference type="PANTHER" id="PTHR46751:SF1">
    <property type="entry name" value="WAP FOUR-DISULFIDE CORE DOMAIN PROTEIN 6A"/>
    <property type="match status" value="1"/>
</dbReference>
<dbReference type="GO" id="GO:0004867">
    <property type="term" value="F:serine-type endopeptidase inhibitor activity"/>
    <property type="evidence" value="ECO:0007669"/>
    <property type="project" value="UniProtKB-KW"/>
</dbReference>
<dbReference type="FunFam" id="4.10.410.10:FF:000021">
    <property type="entry name" value="Serine protease inhibitor, putative"/>
    <property type="match status" value="1"/>
</dbReference>
<dbReference type="PROSITE" id="PS51323">
    <property type="entry name" value="IGFBP_N_2"/>
    <property type="match status" value="1"/>
</dbReference>
<dbReference type="InterPro" id="IPR051388">
    <property type="entry name" value="Serpin_venom_toxin"/>
</dbReference>
<dbReference type="FunCoup" id="A0A6P8IHV9">
    <property type="interactions" value="691"/>
</dbReference>
<dbReference type="GO" id="GO:0042151">
    <property type="term" value="C:nematocyst"/>
    <property type="evidence" value="ECO:0007669"/>
    <property type="project" value="UniProtKB-SubCell"/>
</dbReference>
<keyword evidence="12" id="KW-1185">Reference proteome</keyword>
<dbReference type="PROSITE" id="PS51465">
    <property type="entry name" value="KAZAL_2"/>
    <property type="match status" value="1"/>
</dbReference>
<evidence type="ECO:0000256" key="1">
    <source>
        <dbReference type="ARBA" id="ARBA00004532"/>
    </source>
</evidence>
<keyword evidence="7" id="KW-0732">Signal</keyword>
<dbReference type="PROSITE" id="PS51257">
    <property type="entry name" value="PROKAR_LIPOPROTEIN"/>
    <property type="match status" value="1"/>
</dbReference>
<evidence type="ECO:0000259" key="11">
    <source>
        <dbReference type="PROSITE" id="PS51465"/>
    </source>
</evidence>
<dbReference type="Gene3D" id="4.10.40.20">
    <property type="match status" value="1"/>
</dbReference>
<dbReference type="SMART" id="SM00280">
    <property type="entry name" value="KAZAL"/>
    <property type="match status" value="1"/>
</dbReference>
<dbReference type="SMART" id="SM00121">
    <property type="entry name" value="IB"/>
    <property type="match status" value="1"/>
</dbReference>
<dbReference type="InParanoid" id="A0A6P8IHV9"/>
<dbReference type="GO" id="GO:0005576">
    <property type="term" value="C:extracellular region"/>
    <property type="evidence" value="ECO:0007669"/>
    <property type="project" value="InterPro"/>
</dbReference>
<dbReference type="PROSITE" id="PS00280">
    <property type="entry name" value="BPTI_KUNITZ_1"/>
    <property type="match status" value="1"/>
</dbReference>
<feature type="chain" id="PRO_5027981641" evidence="7">
    <location>
        <begin position="23"/>
        <end position="354"/>
    </location>
</feature>
<accession>A0A6P8IHV9</accession>
<dbReference type="InterPro" id="IPR036058">
    <property type="entry name" value="Kazal_dom_sf"/>
</dbReference>
<dbReference type="SUPFAM" id="SSF57603">
    <property type="entry name" value="FnI-like domain"/>
    <property type="match status" value="1"/>
</dbReference>
<dbReference type="AlphaFoldDB" id="A0A6P8IHV9"/>
<gene>
    <name evidence="13" type="primary">LOC116301500</name>
</gene>
<dbReference type="InterPro" id="IPR036880">
    <property type="entry name" value="Kunitz_BPTI_sf"/>
</dbReference>
<proteinExistence type="inferred from homology"/>
<evidence type="ECO:0000256" key="2">
    <source>
        <dbReference type="ARBA" id="ARBA00007226"/>
    </source>
</evidence>
<evidence type="ECO:0000259" key="9">
    <source>
        <dbReference type="PROSITE" id="PS51252"/>
    </source>
</evidence>
<keyword evidence="3" id="KW-0646">Protease inhibitor</keyword>
<dbReference type="KEGG" id="aten:116301500"/>
<dbReference type="PRINTS" id="PR00759">
    <property type="entry name" value="BASICPTASE"/>
</dbReference>
<feature type="domain" description="Kazal-like" evidence="11">
    <location>
        <begin position="119"/>
        <end position="173"/>
    </location>
</feature>
<dbReference type="PANTHER" id="PTHR46751">
    <property type="entry name" value="EPPIN"/>
    <property type="match status" value="1"/>
</dbReference>
<dbReference type="SMART" id="SM00131">
    <property type="entry name" value="KU"/>
    <property type="match status" value="1"/>
</dbReference>
<dbReference type="GeneID" id="116301500"/>
<evidence type="ECO:0000256" key="6">
    <source>
        <dbReference type="ARBA" id="ARBA00023331"/>
    </source>
</evidence>
<dbReference type="Pfam" id="PF00014">
    <property type="entry name" value="Kunitz_BPTI"/>
    <property type="match status" value="1"/>
</dbReference>
<feature type="signal peptide" evidence="7">
    <location>
        <begin position="1"/>
        <end position="22"/>
    </location>
</feature>
<evidence type="ECO:0000259" key="8">
    <source>
        <dbReference type="PROSITE" id="PS50279"/>
    </source>
</evidence>
<evidence type="ECO:0000313" key="13">
    <source>
        <dbReference type="RefSeq" id="XP_031566431.1"/>
    </source>
</evidence>
<dbReference type="Pfam" id="PF07648">
    <property type="entry name" value="Kazal_2"/>
    <property type="match status" value="1"/>
</dbReference>
<dbReference type="OrthoDB" id="6020511at2759"/>
<dbReference type="RefSeq" id="XP_031566431.1">
    <property type="nucleotide sequence ID" value="XM_031710571.1"/>
</dbReference>
<dbReference type="Gene3D" id="4.10.410.10">
    <property type="entry name" value="Pancreatic trypsin inhibitor Kunitz domain"/>
    <property type="match status" value="1"/>
</dbReference>
<dbReference type="PROSITE" id="PS50279">
    <property type="entry name" value="BPTI_KUNITZ_2"/>
    <property type="match status" value="1"/>
</dbReference>
<dbReference type="InterPro" id="IPR000867">
    <property type="entry name" value="IGFBP-like"/>
</dbReference>
<dbReference type="InterPro" id="IPR002350">
    <property type="entry name" value="Kazal_dom"/>
</dbReference>
<evidence type="ECO:0000259" key="10">
    <source>
        <dbReference type="PROSITE" id="PS51323"/>
    </source>
</evidence>
<name>A0A6P8IHV9_ACTTE</name>
<evidence type="ECO:0000256" key="3">
    <source>
        <dbReference type="ARBA" id="ARBA00022690"/>
    </source>
</evidence>
<dbReference type="Proteomes" id="UP000515163">
    <property type="component" value="Unplaced"/>
</dbReference>
<dbReference type="InterPro" id="IPR009030">
    <property type="entry name" value="Growth_fac_rcpt_cys_sf"/>
</dbReference>
<feature type="domain" description="BPTI/Kunitz inhibitor" evidence="8">
    <location>
        <begin position="302"/>
        <end position="352"/>
    </location>
</feature>
<dbReference type="GO" id="GO:0008200">
    <property type="term" value="F:ion channel inhibitor activity"/>
    <property type="evidence" value="ECO:0007669"/>
    <property type="project" value="UniProtKB-ARBA"/>
</dbReference>
<dbReference type="SUPFAM" id="SSF57362">
    <property type="entry name" value="BPTI-like"/>
    <property type="match status" value="1"/>
</dbReference>
<dbReference type="SUPFAM" id="SSF57184">
    <property type="entry name" value="Growth factor receptor domain"/>
    <property type="match status" value="1"/>
</dbReference>
<dbReference type="SUPFAM" id="SSF57262">
    <property type="entry name" value="Leech antihemostatic proteins"/>
    <property type="match status" value="1"/>
</dbReference>
<dbReference type="Gene3D" id="3.30.60.30">
    <property type="match status" value="1"/>
</dbReference>
<evidence type="ECO:0000256" key="4">
    <source>
        <dbReference type="ARBA" id="ARBA00022900"/>
    </source>
</evidence>
<keyword evidence="5" id="KW-1015">Disulfide bond</keyword>
<dbReference type="SUPFAM" id="SSF100895">
    <property type="entry name" value="Kazal-type serine protease inhibitors"/>
    <property type="match status" value="1"/>
</dbReference>
<feature type="domain" description="Antistasin-like" evidence="9">
    <location>
        <begin position="266"/>
        <end position="295"/>
    </location>
</feature>
<evidence type="ECO:0000313" key="12">
    <source>
        <dbReference type="Proteomes" id="UP000515163"/>
    </source>
</evidence>
<dbReference type="Gene3D" id="2.10.22.10">
    <property type="entry name" value="Antistasin, domain 1"/>
    <property type="match status" value="1"/>
</dbReference>
<reference evidence="13" key="1">
    <citation type="submission" date="2025-08" db="UniProtKB">
        <authorList>
            <consortium name="RefSeq"/>
        </authorList>
    </citation>
    <scope>IDENTIFICATION</scope>
    <source>
        <tissue evidence="13">Tentacle</tissue>
    </source>
</reference>